<evidence type="ECO:0000256" key="5">
    <source>
        <dbReference type="ARBA" id="ARBA00022989"/>
    </source>
</evidence>
<dbReference type="AlphaFoldDB" id="A0A6M0H0T8"/>
<keyword evidence="7" id="KW-0012">Acyltransferase</keyword>
<dbReference type="GO" id="GO:0042121">
    <property type="term" value="P:alginic acid biosynthetic process"/>
    <property type="evidence" value="ECO:0007669"/>
    <property type="project" value="InterPro"/>
</dbReference>
<proteinExistence type="inferred from homology"/>
<protein>
    <submittedName>
        <fullName evidence="9">MBOAT family protein</fullName>
    </submittedName>
</protein>
<keyword evidence="6 7" id="KW-0472">Membrane</keyword>
<name>A0A6M0H0T8_9CLOT</name>
<dbReference type="InterPro" id="IPR028362">
    <property type="entry name" value="AlgI"/>
</dbReference>
<dbReference type="InterPro" id="IPR051085">
    <property type="entry name" value="MB_O-acyltransferase"/>
</dbReference>
<feature type="transmembrane region" description="Helical" evidence="8">
    <location>
        <begin position="28"/>
        <end position="43"/>
    </location>
</feature>
<comment type="similarity">
    <text evidence="2 7">Belongs to the membrane-bound acyltransferase family.</text>
</comment>
<feature type="transmembrane region" description="Helical" evidence="8">
    <location>
        <begin position="118"/>
        <end position="137"/>
    </location>
</feature>
<feature type="transmembrane region" description="Helical" evidence="8">
    <location>
        <begin position="404"/>
        <end position="421"/>
    </location>
</feature>
<dbReference type="GO" id="GO:0005886">
    <property type="term" value="C:plasma membrane"/>
    <property type="evidence" value="ECO:0007669"/>
    <property type="project" value="UniProtKB-SubCell"/>
</dbReference>
<keyword evidence="3 7" id="KW-1003">Cell membrane</keyword>
<keyword evidence="7" id="KW-0808">Transferase</keyword>
<feature type="transmembrane region" description="Helical" evidence="8">
    <location>
        <begin position="348"/>
        <end position="370"/>
    </location>
</feature>
<dbReference type="Proteomes" id="UP000481872">
    <property type="component" value="Unassembled WGS sequence"/>
</dbReference>
<evidence type="ECO:0000256" key="2">
    <source>
        <dbReference type="ARBA" id="ARBA00010323"/>
    </source>
</evidence>
<evidence type="ECO:0000256" key="1">
    <source>
        <dbReference type="ARBA" id="ARBA00004651"/>
    </source>
</evidence>
<dbReference type="EMBL" id="JAAGPU010000002">
    <property type="protein sequence ID" value="NEU03703.1"/>
    <property type="molecule type" value="Genomic_DNA"/>
</dbReference>
<comment type="caution">
    <text evidence="9">The sequence shown here is derived from an EMBL/GenBank/DDBJ whole genome shotgun (WGS) entry which is preliminary data.</text>
</comment>
<evidence type="ECO:0000313" key="10">
    <source>
        <dbReference type="Proteomes" id="UP000481872"/>
    </source>
</evidence>
<feature type="transmembrane region" description="Helical" evidence="8">
    <location>
        <begin position="307"/>
        <end position="336"/>
    </location>
</feature>
<reference evidence="9 10" key="1">
    <citation type="submission" date="2020-02" db="EMBL/GenBank/DDBJ databases">
        <title>Genome assembly of a novel Clostridium senegalense strain.</title>
        <authorList>
            <person name="Gupta T.B."/>
            <person name="Jauregui R."/>
            <person name="Maclean P."/>
            <person name="Nawarathana A."/>
            <person name="Brightwell G."/>
        </authorList>
    </citation>
    <scope>NUCLEOTIDE SEQUENCE [LARGE SCALE GENOMIC DNA]</scope>
    <source>
        <strain evidence="9 10">AGRFS4</strain>
    </source>
</reference>
<feature type="transmembrane region" description="Helical" evidence="8">
    <location>
        <begin position="49"/>
        <end position="66"/>
    </location>
</feature>
<keyword evidence="10" id="KW-1185">Reference proteome</keyword>
<dbReference type="GO" id="GO:0016746">
    <property type="term" value="F:acyltransferase activity"/>
    <property type="evidence" value="ECO:0007669"/>
    <property type="project" value="UniProtKB-KW"/>
</dbReference>
<dbReference type="PIRSF" id="PIRSF500217">
    <property type="entry name" value="AlgI"/>
    <property type="match status" value="1"/>
</dbReference>
<keyword evidence="5 8" id="KW-1133">Transmembrane helix</keyword>
<dbReference type="RefSeq" id="WP_199869024.1">
    <property type="nucleotide sequence ID" value="NZ_JAAGPU010000002.1"/>
</dbReference>
<evidence type="ECO:0000256" key="3">
    <source>
        <dbReference type="ARBA" id="ARBA00022475"/>
    </source>
</evidence>
<evidence type="ECO:0000256" key="8">
    <source>
        <dbReference type="SAM" id="Phobius"/>
    </source>
</evidence>
<feature type="transmembrane region" description="Helical" evidence="8">
    <location>
        <begin position="433"/>
        <end position="454"/>
    </location>
</feature>
<keyword evidence="4 8" id="KW-0812">Transmembrane</keyword>
<dbReference type="InterPro" id="IPR024194">
    <property type="entry name" value="Ac/AlaTfrase_AlgI/DltB"/>
</dbReference>
<dbReference type="Pfam" id="PF03062">
    <property type="entry name" value="MBOAT"/>
    <property type="match status" value="1"/>
</dbReference>
<evidence type="ECO:0000256" key="4">
    <source>
        <dbReference type="ARBA" id="ARBA00022692"/>
    </source>
</evidence>
<gene>
    <name evidence="9" type="ORF">G3M99_02295</name>
</gene>
<comment type="subcellular location">
    <subcellularLocation>
        <location evidence="1">Cell membrane</location>
        <topology evidence="1">Multi-pass membrane protein</topology>
    </subcellularLocation>
</comment>
<dbReference type="PANTHER" id="PTHR13285">
    <property type="entry name" value="ACYLTRANSFERASE"/>
    <property type="match status" value="1"/>
</dbReference>
<sequence>MVFSNTLFIYLFLPLNLLIYFLVKDIKAKNITLLVFSLIFYSWGEPKWIILLLFTSIINYYAGIFIEKNKDTKESKKWLIYSIIINLCSLLIFKYTAFIFENINELFNLAIKIPDIPFPLGISFYTFHVISYTVDVYKGHVKAQKSYYKFLLYISLYPQLVAGPIVRYSQVEDEIDYRESSIDNINDGINRFIVGLGKKVLIANVAGKLVEQYMNSNLYDLTVVGAWLGIVMFTIQMYFDFSGYSDMAIGLGKIFGFKYLENFNYPYISKSATEFWRRWHISLGSFFRDYVYIPLGGNKKNMVTNLFIVWLLTGIWHGASWNFIVWGLYFGIIIYFEKKLILKILNRIPKIVSHIYLLTVVVIGWTIFYFTNLTDSIKYLKIMFGLSNNSIINTETKLEIVNNIFWIILALIGTTPIIPYIKRKILEKDREYILTILVVIINVMILILSTAMLIGDSYNPFLYFRF</sequence>
<feature type="transmembrane region" description="Helical" evidence="8">
    <location>
        <begin position="6"/>
        <end position="23"/>
    </location>
</feature>
<evidence type="ECO:0000256" key="6">
    <source>
        <dbReference type="ARBA" id="ARBA00023136"/>
    </source>
</evidence>
<dbReference type="InterPro" id="IPR004299">
    <property type="entry name" value="MBOAT_fam"/>
</dbReference>
<organism evidence="9 10">
    <name type="scientific">Clostridium senegalense</name>
    <dbReference type="NCBI Taxonomy" id="1465809"/>
    <lineage>
        <taxon>Bacteria</taxon>
        <taxon>Bacillati</taxon>
        <taxon>Bacillota</taxon>
        <taxon>Clostridia</taxon>
        <taxon>Eubacteriales</taxon>
        <taxon>Clostridiaceae</taxon>
        <taxon>Clostridium</taxon>
    </lineage>
</organism>
<dbReference type="PIRSF" id="PIRSF016636">
    <property type="entry name" value="AlgI_DltB"/>
    <property type="match status" value="1"/>
</dbReference>
<evidence type="ECO:0000256" key="7">
    <source>
        <dbReference type="PIRNR" id="PIRNR016636"/>
    </source>
</evidence>
<dbReference type="PANTHER" id="PTHR13285:SF18">
    <property type="entry name" value="PROTEIN-CYSTEINE N-PALMITOYLTRANSFERASE RASP"/>
    <property type="match status" value="1"/>
</dbReference>
<feature type="transmembrane region" description="Helical" evidence="8">
    <location>
        <begin position="78"/>
        <end position="98"/>
    </location>
</feature>
<feature type="transmembrane region" description="Helical" evidence="8">
    <location>
        <begin position="218"/>
        <end position="239"/>
    </location>
</feature>
<accession>A0A6M0H0T8</accession>
<evidence type="ECO:0000313" key="9">
    <source>
        <dbReference type="EMBL" id="NEU03703.1"/>
    </source>
</evidence>